<name>A0ABQ3VLZ1_9CHLR</name>
<evidence type="ECO:0000313" key="1">
    <source>
        <dbReference type="EMBL" id="GHO86633.1"/>
    </source>
</evidence>
<dbReference type="EMBL" id="BNJJ01000013">
    <property type="protein sequence ID" value="GHO86633.1"/>
    <property type="molecule type" value="Genomic_DNA"/>
</dbReference>
<accession>A0ABQ3VLZ1</accession>
<proteinExistence type="predicted"/>
<organism evidence="1 2">
    <name type="scientific">Dictyobacter formicarum</name>
    <dbReference type="NCBI Taxonomy" id="2778368"/>
    <lineage>
        <taxon>Bacteria</taxon>
        <taxon>Bacillati</taxon>
        <taxon>Chloroflexota</taxon>
        <taxon>Ktedonobacteria</taxon>
        <taxon>Ktedonobacterales</taxon>
        <taxon>Dictyobacteraceae</taxon>
        <taxon>Dictyobacter</taxon>
    </lineage>
</organism>
<dbReference type="Proteomes" id="UP000635565">
    <property type="component" value="Unassembled WGS sequence"/>
</dbReference>
<keyword evidence="2" id="KW-1185">Reference proteome</keyword>
<evidence type="ECO:0000313" key="2">
    <source>
        <dbReference type="Proteomes" id="UP000635565"/>
    </source>
</evidence>
<sequence length="158" mass="17834">MLKPTRTTDALPMIGFVVPTCENEIPDYSPSLLLSYAGLDHQIVGSRFFTKACMWGFTCFFDDMFDPHTGKYEHRFYTLQAVLEDMYHDILDHYFHANDLPFEVSVGCSLGRLSALALYQPDVAAAAYQSWLALVRVSVKQNYACLCEVSNDQQEVGA</sequence>
<protein>
    <submittedName>
        <fullName evidence="1">Uncharacterized protein</fullName>
    </submittedName>
</protein>
<comment type="caution">
    <text evidence="1">The sequence shown here is derived from an EMBL/GenBank/DDBJ whole genome shotgun (WGS) entry which is preliminary data.</text>
</comment>
<reference evidence="1 2" key="1">
    <citation type="journal article" date="2021" name="Int. J. Syst. Evol. Microbiol.">
        <title>Reticulibacter mediterranei gen. nov., sp. nov., within the new family Reticulibacteraceae fam. nov., and Ktedonospora formicarum gen. nov., sp. nov., Ktedonobacter robiniae sp. nov., Dictyobacter formicarum sp. nov. and Dictyobacter arantiisoli sp. nov., belonging to the class Ktedonobacteria.</title>
        <authorList>
            <person name="Yabe S."/>
            <person name="Zheng Y."/>
            <person name="Wang C.M."/>
            <person name="Sakai Y."/>
            <person name="Abe K."/>
            <person name="Yokota A."/>
            <person name="Donadio S."/>
            <person name="Cavaletti L."/>
            <person name="Monciardini P."/>
        </authorList>
    </citation>
    <scope>NUCLEOTIDE SEQUENCE [LARGE SCALE GENOMIC DNA]</scope>
    <source>
        <strain evidence="1 2">SOSP1-9</strain>
    </source>
</reference>
<gene>
    <name evidence="1" type="ORF">KSZ_46390</name>
</gene>